<dbReference type="RefSeq" id="WP_034703457.1">
    <property type="nucleotide sequence ID" value="NZ_JPRO01000004.1"/>
</dbReference>
<evidence type="ECO:0000313" key="1">
    <source>
        <dbReference type="EMBL" id="KFF08053.1"/>
    </source>
</evidence>
<reference evidence="1 2" key="1">
    <citation type="submission" date="2014-07" db="EMBL/GenBank/DDBJ databases">
        <title>Genome of Chryseobacterium luteum DSM 18605.</title>
        <authorList>
            <person name="Stropko S.J."/>
            <person name="Pipes S.E."/>
            <person name="Newman J.D."/>
        </authorList>
    </citation>
    <scope>NUCLEOTIDE SEQUENCE [LARGE SCALE GENOMIC DNA]</scope>
    <source>
        <strain evidence="1 2">DSM 18605</strain>
    </source>
</reference>
<protein>
    <submittedName>
        <fullName evidence="1">Uncharacterized protein</fullName>
    </submittedName>
</protein>
<dbReference type="EMBL" id="JPRO01000004">
    <property type="protein sequence ID" value="KFF08053.1"/>
    <property type="molecule type" value="Genomic_DNA"/>
</dbReference>
<dbReference type="AlphaFoldDB" id="A0A085ZUD9"/>
<comment type="caution">
    <text evidence="1">The sequence shown here is derived from an EMBL/GenBank/DDBJ whole genome shotgun (WGS) entry which is preliminary data.</text>
</comment>
<dbReference type="Proteomes" id="UP000028703">
    <property type="component" value="Unassembled WGS sequence"/>
</dbReference>
<organism evidence="1 2">
    <name type="scientific">Chryseobacterium luteum</name>
    <dbReference type="NCBI Taxonomy" id="421531"/>
    <lineage>
        <taxon>Bacteria</taxon>
        <taxon>Pseudomonadati</taxon>
        <taxon>Bacteroidota</taxon>
        <taxon>Flavobacteriia</taxon>
        <taxon>Flavobacteriales</taxon>
        <taxon>Weeksellaceae</taxon>
        <taxon>Chryseobacterium group</taxon>
        <taxon>Chryseobacterium</taxon>
    </lineage>
</organism>
<keyword evidence="2" id="KW-1185">Reference proteome</keyword>
<accession>A0A085ZUD9</accession>
<gene>
    <name evidence="1" type="ORF">IX38_07815</name>
</gene>
<proteinExistence type="predicted"/>
<name>A0A085ZUD9_9FLAO</name>
<dbReference type="STRING" id="421531.IX38_07815"/>
<evidence type="ECO:0000313" key="2">
    <source>
        <dbReference type="Proteomes" id="UP000028703"/>
    </source>
</evidence>
<sequence>MPRKSQQQKGKCKLSTILGCTAGSLEYHQPLIVFRLFNLKNTLYLPFPSAADPDKTSLCSDFLSV</sequence>